<evidence type="ECO:0000313" key="2">
    <source>
        <dbReference type="Proteomes" id="UP001595973"/>
    </source>
</evidence>
<evidence type="ECO:0000313" key="1">
    <source>
        <dbReference type="EMBL" id="MFC4668363.1"/>
    </source>
</evidence>
<accession>A0ABV9KEN4</accession>
<dbReference type="EMBL" id="JBHSGI010000005">
    <property type="protein sequence ID" value="MFC4668363.1"/>
    <property type="molecule type" value="Genomic_DNA"/>
</dbReference>
<comment type="caution">
    <text evidence="1">The sequence shown here is derived from an EMBL/GenBank/DDBJ whole genome shotgun (WGS) entry which is preliminary data.</text>
</comment>
<dbReference type="Proteomes" id="UP001595973">
    <property type="component" value="Unassembled WGS sequence"/>
</dbReference>
<keyword evidence="2" id="KW-1185">Reference proteome</keyword>
<sequence length="178" mass="19575">MSAPKDPGTIWPNSPQRLRERLARLESGIAAARGRVSALDSWVKDIGEMHVSSAAGDALTAAEASLAGTEAGIAGLEADRAAVEADRYAEKFHRLVEDVEAHTLPQPDAGPVVVKQKPIRIRMGASNYSPETAKKRYRIERLEGDVLNVFQRLEDLEKDMAHAQSLLRRSEKPERRQG</sequence>
<organism evidence="1 2">
    <name type="scientific">Seohaeicola nanhaiensis</name>
    <dbReference type="NCBI Taxonomy" id="1387282"/>
    <lineage>
        <taxon>Bacteria</taxon>
        <taxon>Pseudomonadati</taxon>
        <taxon>Pseudomonadota</taxon>
        <taxon>Alphaproteobacteria</taxon>
        <taxon>Rhodobacterales</taxon>
        <taxon>Roseobacteraceae</taxon>
        <taxon>Seohaeicola</taxon>
    </lineage>
</organism>
<gene>
    <name evidence="1" type="ORF">ACFO5X_07350</name>
</gene>
<proteinExistence type="predicted"/>
<reference evidence="2" key="1">
    <citation type="journal article" date="2019" name="Int. J. Syst. Evol. Microbiol.">
        <title>The Global Catalogue of Microorganisms (GCM) 10K type strain sequencing project: providing services to taxonomists for standard genome sequencing and annotation.</title>
        <authorList>
            <consortium name="The Broad Institute Genomics Platform"/>
            <consortium name="The Broad Institute Genome Sequencing Center for Infectious Disease"/>
            <person name="Wu L."/>
            <person name="Ma J."/>
        </authorList>
    </citation>
    <scope>NUCLEOTIDE SEQUENCE [LARGE SCALE GENOMIC DNA]</scope>
    <source>
        <strain evidence="2">CGMCC 4.7283</strain>
    </source>
</reference>
<protein>
    <submittedName>
        <fullName evidence="1">Uncharacterized protein</fullName>
    </submittedName>
</protein>
<name>A0ABV9KEN4_9RHOB</name>
<dbReference type="RefSeq" id="WP_380716640.1">
    <property type="nucleotide sequence ID" value="NZ_JBHSGI010000005.1"/>
</dbReference>